<comment type="caution">
    <text evidence="1">The sequence shown here is derived from an EMBL/GenBank/DDBJ whole genome shotgun (WGS) entry which is preliminary data.</text>
</comment>
<name>A0A482VZS1_ASBVE</name>
<gene>
    <name evidence="1" type="ORF">BDFB_013630</name>
</gene>
<sequence length="40" mass="4881">MKMVLDVSYMVMATVNFISIKRLLPWKAFTEKNEFYDRYT</sequence>
<accession>A0A482VZS1</accession>
<evidence type="ECO:0000313" key="1">
    <source>
        <dbReference type="EMBL" id="RZC38265.1"/>
    </source>
</evidence>
<organism evidence="1 2">
    <name type="scientific">Asbolus verrucosus</name>
    <name type="common">Desert ironclad beetle</name>
    <dbReference type="NCBI Taxonomy" id="1661398"/>
    <lineage>
        <taxon>Eukaryota</taxon>
        <taxon>Metazoa</taxon>
        <taxon>Ecdysozoa</taxon>
        <taxon>Arthropoda</taxon>
        <taxon>Hexapoda</taxon>
        <taxon>Insecta</taxon>
        <taxon>Pterygota</taxon>
        <taxon>Neoptera</taxon>
        <taxon>Endopterygota</taxon>
        <taxon>Coleoptera</taxon>
        <taxon>Polyphaga</taxon>
        <taxon>Cucujiformia</taxon>
        <taxon>Tenebrionidae</taxon>
        <taxon>Pimeliinae</taxon>
        <taxon>Asbolus</taxon>
    </lineage>
</organism>
<dbReference type="AlphaFoldDB" id="A0A482VZS1"/>
<reference evidence="1 2" key="1">
    <citation type="submission" date="2017-03" db="EMBL/GenBank/DDBJ databases">
        <title>Genome of the blue death feigning beetle - Asbolus verrucosus.</title>
        <authorList>
            <person name="Rider S.D."/>
        </authorList>
    </citation>
    <scope>NUCLEOTIDE SEQUENCE [LARGE SCALE GENOMIC DNA]</scope>
    <source>
        <strain evidence="1">Butters</strain>
        <tissue evidence="1">Head and leg muscle</tissue>
    </source>
</reference>
<keyword evidence="2" id="KW-1185">Reference proteome</keyword>
<dbReference type="EMBL" id="QDEB01044845">
    <property type="protein sequence ID" value="RZC38265.1"/>
    <property type="molecule type" value="Genomic_DNA"/>
</dbReference>
<evidence type="ECO:0000313" key="2">
    <source>
        <dbReference type="Proteomes" id="UP000292052"/>
    </source>
</evidence>
<proteinExistence type="predicted"/>
<protein>
    <submittedName>
        <fullName evidence="1">Uncharacterized protein</fullName>
    </submittedName>
</protein>
<dbReference type="Proteomes" id="UP000292052">
    <property type="component" value="Unassembled WGS sequence"/>
</dbReference>